<evidence type="ECO:0000313" key="2">
    <source>
        <dbReference type="Proteomes" id="UP001207468"/>
    </source>
</evidence>
<proteinExistence type="predicted"/>
<evidence type="ECO:0000313" key="1">
    <source>
        <dbReference type="EMBL" id="KAI9449150.1"/>
    </source>
</evidence>
<sequence>MKKYDAIIIGSGQAGTPLARRLAGKGWKVAIIERQYTGGTCINYGCTPTKAMVASAKNAFQARRASEYGITVGTVSVNLPALIARKNKIVTDFRSSTERSLVSIANIELIYGEAFFSGPKQVTISLKEGGKTTCTAEYIFINTGGRTAVPAIEGLQNVPYLTSTTILDAVSIPAHLLIIGGSYIALEFGQMFRRYGSQVTILEHSPRFLPKEDEDIADEMKRILTEEGITIHLGVAIQKVAQDTNNTVTITIIIDGKEQIITGSTLLLAAGRVPNTDQLQLHETGVETDERGYIKVNDRLETAVPGIYALGDVKGGPAFTHISYNDYLVVFKNLVDHANISVTKRMVPYCMFTDPELGRVGMNEEEAKKSGLNFKVAKLPMAYVARGVETGETRGLMKAIVDVDTKKILGVGILGAQGGELMSLLQIAMLGDITYEQLRENIFSHPTYSESINNLFMALDNH</sequence>
<accession>A0ACC0TU04</accession>
<protein>
    <submittedName>
        <fullName evidence="1">FAD-dependent pyridine nucleotide-disulfide oxidoreductase</fullName>
    </submittedName>
</protein>
<comment type="caution">
    <text evidence="1">The sequence shown here is derived from an EMBL/GenBank/DDBJ whole genome shotgun (WGS) entry which is preliminary data.</text>
</comment>
<dbReference type="Proteomes" id="UP001207468">
    <property type="component" value="Unassembled WGS sequence"/>
</dbReference>
<keyword evidence="2" id="KW-1185">Reference proteome</keyword>
<dbReference type="EMBL" id="JAGFNK010000526">
    <property type="protein sequence ID" value="KAI9449150.1"/>
    <property type="molecule type" value="Genomic_DNA"/>
</dbReference>
<organism evidence="1 2">
    <name type="scientific">Russula earlei</name>
    <dbReference type="NCBI Taxonomy" id="71964"/>
    <lineage>
        <taxon>Eukaryota</taxon>
        <taxon>Fungi</taxon>
        <taxon>Dikarya</taxon>
        <taxon>Basidiomycota</taxon>
        <taxon>Agaricomycotina</taxon>
        <taxon>Agaricomycetes</taxon>
        <taxon>Russulales</taxon>
        <taxon>Russulaceae</taxon>
        <taxon>Russula</taxon>
    </lineage>
</organism>
<reference evidence="1" key="1">
    <citation type="submission" date="2021-03" db="EMBL/GenBank/DDBJ databases">
        <title>Evolutionary priming and transition to the ectomycorrhizal habit in an iconic lineage of mushroom-forming fungi: is preadaptation a requirement?</title>
        <authorList>
            <consortium name="DOE Joint Genome Institute"/>
            <person name="Looney B.P."/>
            <person name="Miyauchi S."/>
            <person name="Morin E."/>
            <person name="Drula E."/>
            <person name="Courty P.E."/>
            <person name="Chicoki N."/>
            <person name="Fauchery L."/>
            <person name="Kohler A."/>
            <person name="Kuo A."/>
            <person name="LaButti K."/>
            <person name="Pangilinan J."/>
            <person name="Lipzen A."/>
            <person name="Riley R."/>
            <person name="Andreopoulos W."/>
            <person name="He G."/>
            <person name="Johnson J."/>
            <person name="Barry K.W."/>
            <person name="Grigoriev I.V."/>
            <person name="Nagy L."/>
            <person name="Hibbett D."/>
            <person name="Henrissat B."/>
            <person name="Matheny P.B."/>
            <person name="Labbe J."/>
            <person name="Martin A.F."/>
        </authorList>
    </citation>
    <scope>NUCLEOTIDE SEQUENCE</scope>
    <source>
        <strain evidence="1">BPL698</strain>
    </source>
</reference>
<gene>
    <name evidence="1" type="ORF">F5148DRAFT_987724</name>
</gene>
<name>A0ACC0TU04_9AGAM</name>